<dbReference type="PANTHER" id="PTHR35271:SF1">
    <property type="entry name" value="ABC TRANSPORTER, SUBSTRATE-BINDING LIPOPROTEIN"/>
    <property type="match status" value="1"/>
</dbReference>
<dbReference type="CDD" id="cd06325">
    <property type="entry name" value="PBP1_ABC_unchar_transporter"/>
    <property type="match status" value="1"/>
</dbReference>
<dbReference type="AlphaFoldDB" id="A0A6N9HKT5"/>
<feature type="chain" id="PRO_5026924721" description="ABC transporter substrate-binding protein" evidence="1">
    <location>
        <begin position="40"/>
        <end position="338"/>
    </location>
</feature>
<organism evidence="2 3">
    <name type="scientific">Pseudoduganella guangdongensis</name>
    <dbReference type="NCBI Taxonomy" id="2692179"/>
    <lineage>
        <taxon>Bacteria</taxon>
        <taxon>Pseudomonadati</taxon>
        <taxon>Pseudomonadota</taxon>
        <taxon>Betaproteobacteria</taxon>
        <taxon>Burkholderiales</taxon>
        <taxon>Oxalobacteraceae</taxon>
        <taxon>Telluria group</taxon>
        <taxon>Pseudoduganella</taxon>
    </lineage>
</organism>
<reference evidence="2 3" key="1">
    <citation type="submission" date="2019-12" db="EMBL/GenBank/DDBJ databases">
        <title>Novel species isolated from a subtropical stream in China.</title>
        <authorList>
            <person name="Lu H."/>
        </authorList>
    </citation>
    <scope>NUCLEOTIDE SEQUENCE [LARGE SCALE GENOMIC DNA]</scope>
    <source>
        <strain evidence="2 3">DS3</strain>
    </source>
</reference>
<accession>A0A6N9HKT5</accession>
<dbReference type="PANTHER" id="PTHR35271">
    <property type="entry name" value="ABC TRANSPORTER, SUBSTRATE-BINDING LIPOPROTEIN-RELATED"/>
    <property type="match status" value="1"/>
</dbReference>
<dbReference type="InterPro" id="IPR006311">
    <property type="entry name" value="TAT_signal"/>
</dbReference>
<feature type="signal peptide" evidence="1">
    <location>
        <begin position="1"/>
        <end position="39"/>
    </location>
</feature>
<keyword evidence="3" id="KW-1185">Reference proteome</keyword>
<sequence>MRCGQPPHTQRRRRLLRAASALPLAALATLLPAAQAHHARPHIPRIYMILFRGETGVEAGFRQWFADNKLEAEFLVRSVDLHPGRVSGLLDEARAWHADLIYTWGTPVTMAVAEKEFEIPIVFTMVSAPIASGLVRSLASSQRNLTGVSHVVPPRLQMNAIRNYRRFERIGAIFNPTEVNARVAVRDMRTEVERSGADFVCRPVPLDDAGQPRANAIPDVLHELVEQGAQLLYVGPDSFLSANRRLLTESALALGLPVFSAAEVTLRDGRALFGLVAGYGNVGRLTAHKAAQILYHRVKPAAIPIETPGSYSYLVNMDVARQLGMMPPARVLQIAEQI</sequence>
<dbReference type="EMBL" id="WWCJ01000011">
    <property type="protein sequence ID" value="MYN03793.1"/>
    <property type="molecule type" value="Genomic_DNA"/>
</dbReference>
<proteinExistence type="predicted"/>
<dbReference type="Pfam" id="PF04392">
    <property type="entry name" value="ABC_sub_bind"/>
    <property type="match status" value="1"/>
</dbReference>
<protein>
    <recommendedName>
        <fullName evidence="4">ABC transporter substrate-binding protein</fullName>
    </recommendedName>
</protein>
<comment type="caution">
    <text evidence="2">The sequence shown here is derived from an EMBL/GenBank/DDBJ whole genome shotgun (WGS) entry which is preliminary data.</text>
</comment>
<dbReference type="InterPro" id="IPR007487">
    <property type="entry name" value="ABC_transpt-TYRBP-like"/>
</dbReference>
<evidence type="ECO:0000313" key="2">
    <source>
        <dbReference type="EMBL" id="MYN03793.1"/>
    </source>
</evidence>
<evidence type="ECO:0000313" key="3">
    <source>
        <dbReference type="Proteomes" id="UP000448575"/>
    </source>
</evidence>
<dbReference type="PROSITE" id="PS51318">
    <property type="entry name" value="TAT"/>
    <property type="match status" value="1"/>
</dbReference>
<dbReference type="RefSeq" id="WP_161026755.1">
    <property type="nucleotide sequence ID" value="NZ_WWCJ01000011.1"/>
</dbReference>
<dbReference type="Proteomes" id="UP000448575">
    <property type="component" value="Unassembled WGS sequence"/>
</dbReference>
<name>A0A6N9HKT5_9BURK</name>
<dbReference type="Gene3D" id="3.40.50.2300">
    <property type="match status" value="2"/>
</dbReference>
<evidence type="ECO:0008006" key="4">
    <source>
        <dbReference type="Google" id="ProtNLM"/>
    </source>
</evidence>
<gene>
    <name evidence="2" type="ORF">GTP41_17000</name>
</gene>
<evidence type="ECO:0000256" key="1">
    <source>
        <dbReference type="SAM" id="SignalP"/>
    </source>
</evidence>
<keyword evidence="1" id="KW-0732">Signal</keyword>